<comment type="caution">
    <text evidence="1">The sequence shown here is derived from an EMBL/GenBank/DDBJ whole genome shotgun (WGS) entry which is preliminary data.</text>
</comment>
<accession>A0A9J6FXZ1</accession>
<dbReference type="Proteomes" id="UP000821853">
    <property type="component" value="Chromosome 2"/>
</dbReference>
<evidence type="ECO:0000313" key="1">
    <source>
        <dbReference type="EMBL" id="KAH9367201.1"/>
    </source>
</evidence>
<sequence>MMPNMMVAKHKAMAHAGVKDINIGQVTYEVRAYFAAPEHSCTWVTRGIDAAIDHQDLQPKNATAFK</sequence>
<dbReference type="AlphaFoldDB" id="A0A9J6FXZ1"/>
<dbReference type="VEuPathDB" id="VectorBase:HLOH_046828"/>
<protein>
    <submittedName>
        <fullName evidence="1">Uncharacterized protein</fullName>
    </submittedName>
</protein>
<organism evidence="1 2">
    <name type="scientific">Haemaphysalis longicornis</name>
    <name type="common">Bush tick</name>
    <dbReference type="NCBI Taxonomy" id="44386"/>
    <lineage>
        <taxon>Eukaryota</taxon>
        <taxon>Metazoa</taxon>
        <taxon>Ecdysozoa</taxon>
        <taxon>Arthropoda</taxon>
        <taxon>Chelicerata</taxon>
        <taxon>Arachnida</taxon>
        <taxon>Acari</taxon>
        <taxon>Parasitiformes</taxon>
        <taxon>Ixodida</taxon>
        <taxon>Ixodoidea</taxon>
        <taxon>Ixodidae</taxon>
        <taxon>Haemaphysalinae</taxon>
        <taxon>Haemaphysalis</taxon>
    </lineage>
</organism>
<dbReference type="EMBL" id="JABSTR010000004">
    <property type="protein sequence ID" value="KAH9367201.1"/>
    <property type="molecule type" value="Genomic_DNA"/>
</dbReference>
<evidence type="ECO:0000313" key="2">
    <source>
        <dbReference type="Proteomes" id="UP000821853"/>
    </source>
</evidence>
<gene>
    <name evidence="1" type="ORF">HPB48_022964</name>
</gene>
<reference evidence="1 2" key="1">
    <citation type="journal article" date="2020" name="Cell">
        <title>Large-Scale Comparative Analyses of Tick Genomes Elucidate Their Genetic Diversity and Vector Capacities.</title>
        <authorList>
            <consortium name="Tick Genome and Microbiome Consortium (TIGMIC)"/>
            <person name="Jia N."/>
            <person name="Wang J."/>
            <person name="Shi W."/>
            <person name="Du L."/>
            <person name="Sun Y."/>
            <person name="Zhan W."/>
            <person name="Jiang J.F."/>
            <person name="Wang Q."/>
            <person name="Zhang B."/>
            <person name="Ji P."/>
            <person name="Bell-Sakyi L."/>
            <person name="Cui X.M."/>
            <person name="Yuan T.T."/>
            <person name="Jiang B.G."/>
            <person name="Yang W.F."/>
            <person name="Lam T.T."/>
            <person name="Chang Q.C."/>
            <person name="Ding S.J."/>
            <person name="Wang X.J."/>
            <person name="Zhu J.G."/>
            <person name="Ruan X.D."/>
            <person name="Zhao L."/>
            <person name="Wei J.T."/>
            <person name="Ye R.Z."/>
            <person name="Que T.C."/>
            <person name="Du C.H."/>
            <person name="Zhou Y.H."/>
            <person name="Cheng J.X."/>
            <person name="Dai P.F."/>
            <person name="Guo W.B."/>
            <person name="Han X.H."/>
            <person name="Huang E.J."/>
            <person name="Li L.F."/>
            <person name="Wei W."/>
            <person name="Gao Y.C."/>
            <person name="Liu J.Z."/>
            <person name="Shao H.Z."/>
            <person name="Wang X."/>
            <person name="Wang C.C."/>
            <person name="Yang T.C."/>
            <person name="Huo Q.B."/>
            <person name="Li W."/>
            <person name="Chen H.Y."/>
            <person name="Chen S.E."/>
            <person name="Zhou L.G."/>
            <person name="Ni X.B."/>
            <person name="Tian J.H."/>
            <person name="Sheng Y."/>
            <person name="Liu T."/>
            <person name="Pan Y.S."/>
            <person name="Xia L.Y."/>
            <person name="Li J."/>
            <person name="Zhao F."/>
            <person name="Cao W.C."/>
        </authorList>
    </citation>
    <scope>NUCLEOTIDE SEQUENCE [LARGE SCALE GENOMIC DNA]</scope>
    <source>
        <strain evidence="1">HaeL-2018</strain>
    </source>
</reference>
<proteinExistence type="predicted"/>
<keyword evidence="2" id="KW-1185">Reference proteome</keyword>
<name>A0A9J6FXZ1_HAELO</name>